<proteinExistence type="predicted"/>
<name>A0A5M6CRP6_9BACT</name>
<organism evidence="3 4">
    <name type="scientific">Taibaiella lutea</name>
    <dbReference type="NCBI Taxonomy" id="2608001"/>
    <lineage>
        <taxon>Bacteria</taxon>
        <taxon>Pseudomonadati</taxon>
        <taxon>Bacteroidota</taxon>
        <taxon>Chitinophagia</taxon>
        <taxon>Chitinophagales</taxon>
        <taxon>Chitinophagaceae</taxon>
        <taxon>Taibaiella</taxon>
    </lineage>
</organism>
<dbReference type="InterPro" id="IPR000601">
    <property type="entry name" value="PKD_dom"/>
</dbReference>
<dbReference type="AlphaFoldDB" id="A0A5M6CRP6"/>
<sequence length="513" mass="55641">MKILFTIIISFLFAFAGNAQCNYYQFPQDTSVCGNTATFTYPNLIPFRRFPFVGNFGSNNANLSVYFGVGTTGNTFTITNTTGGNFDTTIVYRIDAVDCSPWVGFMNIHFQSNTTPLNIVNQVGPCNEVAMLMVSNSGGATPSWSKLVGSTYVPVGTITSYTATTTGSYKATINTENGCPASGIINITSLGSPKKYLHDTAYCQTVGQPNFSIVDGQNTFCSYLWNNTNTGDEWVINPNTYMTGVGTAWVTITNTAGCVTKDTINWQAWNLPNPLLNSGVYMCNGSAVTLYDSSTNNYNHTWSYGGTYIGGSNSVDVHQTGTYHVFTTTEHGCSADNDVYVLESDAVDVAGFSFVPQQPYSARQIYFHALDVENVMDYLWDFGDGTTSNQVTPKHTFTGADSSLITLTVSNPNLNGDCKTKTISQMISTIKNSTPPTGINELGNPAYLTIYPNPTTGMIHISGDFIEASIMSINGTVIKSSKGDIDVSMLNGGLYILKIETTEGYVYHKIIKD</sequence>
<accession>A0A5M6CRP6</accession>
<dbReference type="EMBL" id="VWSH01000001">
    <property type="protein sequence ID" value="KAA5537050.1"/>
    <property type="molecule type" value="Genomic_DNA"/>
</dbReference>
<keyword evidence="4" id="KW-1185">Reference proteome</keyword>
<protein>
    <submittedName>
        <fullName evidence="3">T9SS type A sorting domain-containing protein</fullName>
    </submittedName>
</protein>
<gene>
    <name evidence="3" type="ORF">F0919_05085</name>
</gene>
<feature type="domain" description="PKD" evidence="2">
    <location>
        <begin position="348"/>
        <end position="411"/>
    </location>
</feature>
<evidence type="ECO:0000313" key="3">
    <source>
        <dbReference type="EMBL" id="KAA5537050.1"/>
    </source>
</evidence>
<comment type="caution">
    <text evidence="3">The sequence shown here is derived from an EMBL/GenBank/DDBJ whole genome shotgun (WGS) entry which is preliminary data.</text>
</comment>
<evidence type="ECO:0000259" key="2">
    <source>
        <dbReference type="PROSITE" id="PS50093"/>
    </source>
</evidence>
<dbReference type="InterPro" id="IPR026444">
    <property type="entry name" value="Secre_tail"/>
</dbReference>
<evidence type="ECO:0000256" key="1">
    <source>
        <dbReference type="SAM" id="SignalP"/>
    </source>
</evidence>
<dbReference type="Proteomes" id="UP000323632">
    <property type="component" value="Unassembled WGS sequence"/>
</dbReference>
<dbReference type="PROSITE" id="PS50093">
    <property type="entry name" value="PKD"/>
    <property type="match status" value="1"/>
</dbReference>
<dbReference type="Pfam" id="PF18911">
    <property type="entry name" value="PKD_4"/>
    <property type="match status" value="1"/>
</dbReference>
<reference evidence="3 4" key="1">
    <citation type="submission" date="2019-09" db="EMBL/GenBank/DDBJ databases">
        <title>Genome sequence and assembly of Taibaiella sp.</title>
        <authorList>
            <person name="Chhetri G."/>
        </authorList>
    </citation>
    <scope>NUCLEOTIDE SEQUENCE [LARGE SCALE GENOMIC DNA]</scope>
    <source>
        <strain evidence="3 4">KVB11</strain>
    </source>
</reference>
<feature type="signal peptide" evidence="1">
    <location>
        <begin position="1"/>
        <end position="21"/>
    </location>
</feature>
<dbReference type="InterPro" id="IPR035986">
    <property type="entry name" value="PKD_dom_sf"/>
</dbReference>
<keyword evidence="1" id="KW-0732">Signal</keyword>
<dbReference type="InterPro" id="IPR022409">
    <property type="entry name" value="PKD/Chitinase_dom"/>
</dbReference>
<dbReference type="RefSeq" id="WP_150031626.1">
    <property type="nucleotide sequence ID" value="NZ_VWSH01000001.1"/>
</dbReference>
<feature type="chain" id="PRO_5024334824" evidence="1">
    <location>
        <begin position="22"/>
        <end position="513"/>
    </location>
</feature>
<evidence type="ECO:0000313" key="4">
    <source>
        <dbReference type="Proteomes" id="UP000323632"/>
    </source>
</evidence>
<dbReference type="Pfam" id="PF18962">
    <property type="entry name" value="Por_Secre_tail"/>
    <property type="match status" value="1"/>
</dbReference>
<dbReference type="InterPro" id="IPR013783">
    <property type="entry name" value="Ig-like_fold"/>
</dbReference>
<dbReference type="CDD" id="cd00146">
    <property type="entry name" value="PKD"/>
    <property type="match status" value="1"/>
</dbReference>
<dbReference type="Gene3D" id="2.60.40.10">
    <property type="entry name" value="Immunoglobulins"/>
    <property type="match status" value="1"/>
</dbReference>
<dbReference type="NCBIfam" id="TIGR04183">
    <property type="entry name" value="Por_Secre_tail"/>
    <property type="match status" value="1"/>
</dbReference>
<dbReference type="SUPFAM" id="SSF49299">
    <property type="entry name" value="PKD domain"/>
    <property type="match status" value="1"/>
</dbReference>
<dbReference type="SMART" id="SM00089">
    <property type="entry name" value="PKD"/>
    <property type="match status" value="1"/>
</dbReference>